<dbReference type="Gene3D" id="3.20.20.80">
    <property type="entry name" value="Glycosidases"/>
    <property type="match status" value="1"/>
</dbReference>
<evidence type="ECO:0000259" key="5">
    <source>
        <dbReference type="Pfam" id="PF01055"/>
    </source>
</evidence>
<evidence type="ECO:0000313" key="9">
    <source>
        <dbReference type="Proteomes" id="UP000648801"/>
    </source>
</evidence>
<dbReference type="AlphaFoldDB" id="A0A916W6K4"/>
<feature type="domain" description="DUF5110" evidence="6">
    <location>
        <begin position="676"/>
        <end position="747"/>
    </location>
</feature>
<reference evidence="8" key="2">
    <citation type="submission" date="2020-09" db="EMBL/GenBank/DDBJ databases">
        <authorList>
            <person name="Sun Q."/>
            <person name="Zhou Y."/>
        </authorList>
    </citation>
    <scope>NUCLEOTIDE SEQUENCE</scope>
    <source>
        <strain evidence="8">CGMCC 1.15447</strain>
    </source>
</reference>
<keyword evidence="2" id="KW-0326">Glycosidase</keyword>
<dbReference type="CDD" id="cd06595">
    <property type="entry name" value="GH31_u1"/>
    <property type="match status" value="1"/>
</dbReference>
<dbReference type="Gene3D" id="2.60.40.1180">
    <property type="entry name" value="Golgi alpha-mannosidase II"/>
    <property type="match status" value="2"/>
</dbReference>
<dbReference type="RefSeq" id="WP_188759558.1">
    <property type="nucleotide sequence ID" value="NZ_BMJB01000001.1"/>
</dbReference>
<dbReference type="GO" id="GO:0004553">
    <property type="term" value="F:hydrolase activity, hydrolyzing O-glycosyl compounds"/>
    <property type="evidence" value="ECO:0007669"/>
    <property type="project" value="InterPro"/>
</dbReference>
<dbReference type="SUPFAM" id="SSF51445">
    <property type="entry name" value="(Trans)glycosidases"/>
    <property type="match status" value="1"/>
</dbReference>
<keyword evidence="4" id="KW-0732">Signal</keyword>
<keyword evidence="9" id="KW-1185">Reference proteome</keyword>
<dbReference type="EMBL" id="BMJB01000001">
    <property type="protein sequence ID" value="GGA72311.1"/>
    <property type="molecule type" value="Genomic_DNA"/>
</dbReference>
<feature type="domain" description="Glycosyl hydrolase family 31 C-terminal" evidence="7">
    <location>
        <begin position="570"/>
        <end position="660"/>
    </location>
</feature>
<dbReference type="InterPro" id="IPR048395">
    <property type="entry name" value="Glyco_hydro_31_C"/>
</dbReference>
<dbReference type="InterPro" id="IPR013780">
    <property type="entry name" value="Glyco_hydro_b"/>
</dbReference>
<name>A0A916W6K4_9BACT</name>
<gene>
    <name evidence="8" type="ORF">GCM10011507_24920</name>
</gene>
<proteinExistence type="inferred from homology"/>
<dbReference type="InterPro" id="IPR033403">
    <property type="entry name" value="DUF5110"/>
</dbReference>
<dbReference type="Pfam" id="PF21365">
    <property type="entry name" value="Glyco_hydro_31_3rd"/>
    <property type="match status" value="1"/>
</dbReference>
<comment type="similarity">
    <text evidence="1 2">Belongs to the glycosyl hydrolase 31 family.</text>
</comment>
<dbReference type="PANTHER" id="PTHR43863:SF2">
    <property type="entry name" value="MALTASE-GLUCOAMYLASE"/>
    <property type="match status" value="1"/>
</dbReference>
<feature type="compositionally biased region" description="Basic and acidic residues" evidence="3">
    <location>
        <begin position="166"/>
        <end position="177"/>
    </location>
</feature>
<evidence type="ECO:0000259" key="6">
    <source>
        <dbReference type="Pfam" id="PF17137"/>
    </source>
</evidence>
<dbReference type="Proteomes" id="UP000648801">
    <property type="component" value="Unassembled WGS sequence"/>
</dbReference>
<dbReference type="InterPro" id="IPR017853">
    <property type="entry name" value="GH"/>
</dbReference>
<feature type="chain" id="PRO_5037962040" evidence="4">
    <location>
        <begin position="27"/>
        <end position="921"/>
    </location>
</feature>
<dbReference type="Pfam" id="PF01055">
    <property type="entry name" value="Glyco_hydro_31_2nd"/>
    <property type="match status" value="1"/>
</dbReference>
<evidence type="ECO:0000256" key="3">
    <source>
        <dbReference type="SAM" id="MobiDB-lite"/>
    </source>
</evidence>
<feature type="region of interest" description="Disordered" evidence="3">
    <location>
        <begin position="158"/>
        <end position="177"/>
    </location>
</feature>
<dbReference type="Pfam" id="PF17137">
    <property type="entry name" value="DUF5110"/>
    <property type="match status" value="1"/>
</dbReference>
<accession>A0A916W6K4</accession>
<comment type="caution">
    <text evidence="8">The sequence shown here is derived from an EMBL/GenBank/DDBJ whole genome shotgun (WGS) entry which is preliminary data.</text>
</comment>
<dbReference type="GO" id="GO:0005975">
    <property type="term" value="P:carbohydrate metabolic process"/>
    <property type="evidence" value="ECO:0007669"/>
    <property type="project" value="InterPro"/>
</dbReference>
<dbReference type="PANTHER" id="PTHR43863">
    <property type="entry name" value="HYDROLASE, PUTATIVE (AFU_ORTHOLOGUE AFUA_1G03140)-RELATED"/>
    <property type="match status" value="1"/>
</dbReference>
<organism evidence="8 9">
    <name type="scientific">Edaphobacter acidisoli</name>
    <dbReference type="NCBI Taxonomy" id="2040573"/>
    <lineage>
        <taxon>Bacteria</taxon>
        <taxon>Pseudomonadati</taxon>
        <taxon>Acidobacteriota</taxon>
        <taxon>Terriglobia</taxon>
        <taxon>Terriglobales</taxon>
        <taxon>Acidobacteriaceae</taxon>
        <taxon>Edaphobacter</taxon>
    </lineage>
</organism>
<evidence type="ECO:0000256" key="4">
    <source>
        <dbReference type="SAM" id="SignalP"/>
    </source>
</evidence>
<dbReference type="InterPro" id="IPR000322">
    <property type="entry name" value="Glyco_hydro_31_TIM"/>
</dbReference>
<evidence type="ECO:0000259" key="7">
    <source>
        <dbReference type="Pfam" id="PF21365"/>
    </source>
</evidence>
<sequence length="921" mass="103628">MKTSSASLFASAVVAAALLFAPALNAQTPEQIPAPTPHAEPEASFSATADPHAIVLFGHARFTVLTPQLVRMEWAADDHFEDHPSFVFLNRRMPVPEFKVSRKHKALTIETSALTLKYSPRGDGKFDPTNLTITLTKFHEADAQPVIWHPGLADTGNLEGTTRTLDGARGDKTREPIGEGLVSRNGWALVDDSTRPLFDSDDFTFKGGEQSTWPWVIERPAAGSLDWYFFGYGHNYRQALHDYVRVAGRIPLPPRFAFGAWWSRYWAYSDQELDDLVRGFRENDTPLDVLVIDMDWHNTLGMHFNIKDASGHSQGWTGYTWNHLLFPDPKAFLGNLHDEGLKVTLNMHPASGVQPWEDQYTAMAKAMGQDPAQKQYVPFDITNKKYAQNYMDILHHPLEKEGIDFWWLDWQQEPTTKVPGVSPTWWLNYVHFTDQQREGKRPLLFHRWGGLGNHRYQIGFSGDTVSVWDSLAFQPWFTATAANVGYAYWSHDIGGHMPGAVAPELYTRWVQFGAFSPILRTHTTKNPDSERRIWAYPEPYSSILRTAFQQRYALEPYVYTEARRTYDTGVAFLHPLYYDSPDAPEAYTAKNEYAFGSQMIVAPVVHPIDAATDLATESIWLPKGEWIEWSTGKHFTGPIALTRSFSIAQTPVYLRAGAIVPMQPPMQYTGQKPVDPLILNVWPLADGQTSTYQVYADASKGENYKRGVYSLTPVTATQHGDTLTVEIAPEEGSYPGMIQSRGYELRLPADWPPASVTSNGEPLKWSYEGNTLSTVIHVPSQPVTEAVHIEVRRAAGSLAARAELDGFAGATTRLRSAYDTLNQEWPFTWSPDPLIDAWQTGDRLSYHPETARTELDNFAKKYAAAEQSIEQLYDPIANLSDDQLVDQLMKHRGDDTAKQRAIAYKAALQRALSQLKDGKPE</sequence>
<dbReference type="InterPro" id="IPR051816">
    <property type="entry name" value="Glycosyl_Hydrolase_31"/>
</dbReference>
<protein>
    <submittedName>
        <fullName evidence="8">Alpha-xylosidase</fullName>
    </submittedName>
</protein>
<reference evidence="8" key="1">
    <citation type="journal article" date="2014" name="Int. J. Syst. Evol. Microbiol.">
        <title>Complete genome sequence of Corynebacterium casei LMG S-19264T (=DSM 44701T), isolated from a smear-ripened cheese.</title>
        <authorList>
            <consortium name="US DOE Joint Genome Institute (JGI-PGF)"/>
            <person name="Walter F."/>
            <person name="Albersmeier A."/>
            <person name="Kalinowski J."/>
            <person name="Ruckert C."/>
        </authorList>
    </citation>
    <scope>NUCLEOTIDE SEQUENCE</scope>
    <source>
        <strain evidence="8">CGMCC 1.15447</strain>
    </source>
</reference>
<keyword evidence="2" id="KW-0378">Hydrolase</keyword>
<feature type="domain" description="Glycoside hydrolase family 31 TIM barrel" evidence="5">
    <location>
        <begin position="251"/>
        <end position="560"/>
    </location>
</feature>
<dbReference type="SUPFAM" id="SSF51011">
    <property type="entry name" value="Glycosyl hydrolase domain"/>
    <property type="match status" value="1"/>
</dbReference>
<evidence type="ECO:0000256" key="1">
    <source>
        <dbReference type="ARBA" id="ARBA00007806"/>
    </source>
</evidence>
<feature type="signal peptide" evidence="4">
    <location>
        <begin position="1"/>
        <end position="26"/>
    </location>
</feature>
<evidence type="ECO:0000313" key="8">
    <source>
        <dbReference type="EMBL" id="GGA72311.1"/>
    </source>
</evidence>
<evidence type="ECO:0000256" key="2">
    <source>
        <dbReference type="RuleBase" id="RU361185"/>
    </source>
</evidence>